<keyword evidence="5 6" id="KW-0804">Transcription</keyword>
<feature type="domain" description="RNA polymerase sigma-70 region 2" evidence="8">
    <location>
        <begin position="33"/>
        <end position="99"/>
    </location>
</feature>
<feature type="domain" description="RNA polymerase sigma factor 70 region 4 type 2" evidence="9">
    <location>
        <begin position="128"/>
        <end position="178"/>
    </location>
</feature>
<comment type="caution">
    <text evidence="10">The sequence shown here is derived from an EMBL/GenBank/DDBJ whole genome shotgun (WGS) entry which is preliminary data.</text>
</comment>
<dbReference type="InterPro" id="IPR039425">
    <property type="entry name" value="RNA_pol_sigma-70-like"/>
</dbReference>
<dbReference type="SUPFAM" id="SSF88946">
    <property type="entry name" value="Sigma2 domain of RNA polymerase sigma factors"/>
    <property type="match status" value="1"/>
</dbReference>
<dbReference type="Pfam" id="PF04542">
    <property type="entry name" value="Sigma70_r2"/>
    <property type="match status" value="1"/>
</dbReference>
<dbReference type="PANTHER" id="PTHR43133">
    <property type="entry name" value="RNA POLYMERASE ECF-TYPE SIGMA FACTO"/>
    <property type="match status" value="1"/>
</dbReference>
<protein>
    <recommendedName>
        <fullName evidence="6">RNA polymerase sigma factor</fullName>
    </recommendedName>
</protein>
<evidence type="ECO:0000256" key="3">
    <source>
        <dbReference type="ARBA" id="ARBA00023082"/>
    </source>
</evidence>
<evidence type="ECO:0000256" key="4">
    <source>
        <dbReference type="ARBA" id="ARBA00023125"/>
    </source>
</evidence>
<feature type="region of interest" description="Disordered" evidence="7">
    <location>
        <begin position="1"/>
        <end position="21"/>
    </location>
</feature>
<dbReference type="Gene3D" id="1.10.1740.10">
    <property type="match status" value="1"/>
</dbReference>
<evidence type="ECO:0000256" key="1">
    <source>
        <dbReference type="ARBA" id="ARBA00010641"/>
    </source>
</evidence>
<dbReference type="EMBL" id="BAAAOS010000064">
    <property type="protein sequence ID" value="GAA1615449.1"/>
    <property type="molecule type" value="Genomic_DNA"/>
</dbReference>
<dbReference type="Proteomes" id="UP001500393">
    <property type="component" value="Unassembled WGS sequence"/>
</dbReference>
<dbReference type="InterPro" id="IPR036388">
    <property type="entry name" value="WH-like_DNA-bd_sf"/>
</dbReference>
<sequence>MIGDGAQQDPESDGTGFDPVETLRTERGVEAAYGRYGGELLGFAVNALDDRELAEEVLQETFIGAWQSADRFDPSRASLRTWLFAIARNRVVDAVRRRKVRAGGIDAERVASSDQPSDPIDHLLINIQVGEALRRLTPEHREAVVEVYYLGRTCADLADEKGIPAATMRSRLYYGVRALRIILEQNGWMAQ</sequence>
<evidence type="ECO:0000313" key="10">
    <source>
        <dbReference type="EMBL" id="GAA1615449.1"/>
    </source>
</evidence>
<proteinExistence type="inferred from homology"/>
<evidence type="ECO:0000256" key="2">
    <source>
        <dbReference type="ARBA" id="ARBA00023015"/>
    </source>
</evidence>
<dbReference type="NCBIfam" id="TIGR02937">
    <property type="entry name" value="sigma70-ECF"/>
    <property type="match status" value="1"/>
</dbReference>
<dbReference type="InterPro" id="IPR014284">
    <property type="entry name" value="RNA_pol_sigma-70_dom"/>
</dbReference>
<evidence type="ECO:0000259" key="8">
    <source>
        <dbReference type="Pfam" id="PF04542"/>
    </source>
</evidence>
<dbReference type="Pfam" id="PF08281">
    <property type="entry name" value="Sigma70_r4_2"/>
    <property type="match status" value="1"/>
</dbReference>
<dbReference type="SUPFAM" id="SSF88659">
    <property type="entry name" value="Sigma3 and sigma4 domains of RNA polymerase sigma factors"/>
    <property type="match status" value="1"/>
</dbReference>
<name>A0ABN2ERH7_9ACTN</name>
<evidence type="ECO:0000256" key="7">
    <source>
        <dbReference type="SAM" id="MobiDB-lite"/>
    </source>
</evidence>
<dbReference type="InterPro" id="IPR007627">
    <property type="entry name" value="RNA_pol_sigma70_r2"/>
</dbReference>
<keyword evidence="3 6" id="KW-0731">Sigma factor</keyword>
<evidence type="ECO:0000313" key="11">
    <source>
        <dbReference type="Proteomes" id="UP001500393"/>
    </source>
</evidence>
<keyword evidence="4 6" id="KW-0238">DNA-binding</keyword>
<evidence type="ECO:0000256" key="6">
    <source>
        <dbReference type="RuleBase" id="RU000716"/>
    </source>
</evidence>
<evidence type="ECO:0000259" key="9">
    <source>
        <dbReference type="Pfam" id="PF08281"/>
    </source>
</evidence>
<dbReference type="RefSeq" id="WP_344222253.1">
    <property type="nucleotide sequence ID" value="NZ_BAAAOS010000064.1"/>
</dbReference>
<dbReference type="PROSITE" id="PS01063">
    <property type="entry name" value="SIGMA70_ECF"/>
    <property type="match status" value="1"/>
</dbReference>
<gene>
    <name evidence="10" type="ORF">GCM10009789_81890</name>
</gene>
<keyword evidence="11" id="KW-1185">Reference proteome</keyword>
<dbReference type="InterPro" id="IPR000838">
    <property type="entry name" value="RNA_pol_sigma70_ECF_CS"/>
</dbReference>
<comment type="similarity">
    <text evidence="1 6">Belongs to the sigma-70 factor family. ECF subfamily.</text>
</comment>
<reference evidence="10 11" key="1">
    <citation type="journal article" date="2019" name="Int. J. Syst. Evol. Microbiol.">
        <title>The Global Catalogue of Microorganisms (GCM) 10K type strain sequencing project: providing services to taxonomists for standard genome sequencing and annotation.</title>
        <authorList>
            <consortium name="The Broad Institute Genomics Platform"/>
            <consortium name="The Broad Institute Genome Sequencing Center for Infectious Disease"/>
            <person name="Wu L."/>
            <person name="Ma J."/>
        </authorList>
    </citation>
    <scope>NUCLEOTIDE SEQUENCE [LARGE SCALE GENOMIC DNA]</scope>
    <source>
        <strain evidence="10 11">JCM 14969</strain>
    </source>
</reference>
<dbReference type="InterPro" id="IPR013249">
    <property type="entry name" value="RNA_pol_sigma70_r4_t2"/>
</dbReference>
<evidence type="ECO:0000256" key="5">
    <source>
        <dbReference type="ARBA" id="ARBA00023163"/>
    </source>
</evidence>
<dbReference type="PANTHER" id="PTHR43133:SF62">
    <property type="entry name" value="RNA POLYMERASE SIGMA FACTOR SIGZ"/>
    <property type="match status" value="1"/>
</dbReference>
<organism evidence="10 11">
    <name type="scientific">Kribbella sancticallisti</name>
    <dbReference type="NCBI Taxonomy" id="460087"/>
    <lineage>
        <taxon>Bacteria</taxon>
        <taxon>Bacillati</taxon>
        <taxon>Actinomycetota</taxon>
        <taxon>Actinomycetes</taxon>
        <taxon>Propionibacteriales</taxon>
        <taxon>Kribbellaceae</taxon>
        <taxon>Kribbella</taxon>
    </lineage>
</organism>
<dbReference type="InterPro" id="IPR013324">
    <property type="entry name" value="RNA_pol_sigma_r3/r4-like"/>
</dbReference>
<accession>A0ABN2ERH7</accession>
<keyword evidence="2 6" id="KW-0805">Transcription regulation</keyword>
<dbReference type="InterPro" id="IPR013325">
    <property type="entry name" value="RNA_pol_sigma_r2"/>
</dbReference>
<dbReference type="Gene3D" id="1.10.10.10">
    <property type="entry name" value="Winged helix-like DNA-binding domain superfamily/Winged helix DNA-binding domain"/>
    <property type="match status" value="1"/>
</dbReference>